<dbReference type="PROSITE" id="PS51125">
    <property type="entry name" value="NHL"/>
    <property type="match status" value="2"/>
</dbReference>
<comment type="caution">
    <text evidence="6">The sequence shown here is derived from an EMBL/GenBank/DDBJ whole genome shotgun (WGS) entry which is preliminary data.</text>
</comment>
<dbReference type="AlphaFoldDB" id="A0A815GX04"/>
<feature type="repeat" description="NHL" evidence="4">
    <location>
        <begin position="90"/>
        <end position="120"/>
    </location>
</feature>
<proteinExistence type="predicted"/>
<evidence type="ECO:0000313" key="6">
    <source>
        <dbReference type="EMBL" id="CAF1346098.1"/>
    </source>
</evidence>
<dbReference type="CDD" id="cd05819">
    <property type="entry name" value="NHL"/>
    <property type="match status" value="1"/>
</dbReference>
<dbReference type="InterPro" id="IPR001258">
    <property type="entry name" value="NHL_repeat"/>
</dbReference>
<organism evidence="6 7">
    <name type="scientific">Rotaria sordida</name>
    <dbReference type="NCBI Taxonomy" id="392033"/>
    <lineage>
        <taxon>Eukaryota</taxon>
        <taxon>Metazoa</taxon>
        <taxon>Spiralia</taxon>
        <taxon>Gnathifera</taxon>
        <taxon>Rotifera</taxon>
        <taxon>Eurotatoria</taxon>
        <taxon>Bdelloidea</taxon>
        <taxon>Philodinida</taxon>
        <taxon>Philodinidae</taxon>
        <taxon>Rotaria</taxon>
    </lineage>
</organism>
<evidence type="ECO:0000313" key="5">
    <source>
        <dbReference type="EMBL" id="CAF1118298.1"/>
    </source>
</evidence>
<evidence type="ECO:0008006" key="8">
    <source>
        <dbReference type="Google" id="ProtNLM"/>
    </source>
</evidence>
<evidence type="ECO:0000256" key="1">
    <source>
        <dbReference type="ARBA" id="ARBA00022729"/>
    </source>
</evidence>
<dbReference type="Gene3D" id="2.120.10.30">
    <property type="entry name" value="TolB, C-terminal domain"/>
    <property type="match status" value="2"/>
</dbReference>
<keyword evidence="1" id="KW-0732">Signal</keyword>
<evidence type="ECO:0000256" key="3">
    <source>
        <dbReference type="ARBA" id="ARBA00023180"/>
    </source>
</evidence>
<gene>
    <name evidence="6" type="ORF">JXQ802_LOCUS31834</name>
    <name evidence="5" type="ORF">PYM288_LOCUS20563</name>
</gene>
<dbReference type="PANTHER" id="PTHR10680:SF28">
    <property type="entry name" value="SMP-30_GLUCONOLACTONASE_LRE-LIKE REGION DOMAIN-CONTAINING PROTEIN"/>
    <property type="match status" value="1"/>
</dbReference>
<dbReference type="Pfam" id="PF01436">
    <property type="entry name" value="NHL"/>
    <property type="match status" value="2"/>
</dbReference>
<dbReference type="Proteomes" id="UP000663854">
    <property type="component" value="Unassembled WGS sequence"/>
</dbReference>
<keyword evidence="2" id="KW-0677">Repeat</keyword>
<reference evidence="6" key="1">
    <citation type="submission" date="2021-02" db="EMBL/GenBank/DDBJ databases">
        <authorList>
            <person name="Nowell W R."/>
        </authorList>
    </citation>
    <scope>NUCLEOTIDE SEQUENCE</scope>
</reference>
<evidence type="ECO:0000313" key="7">
    <source>
        <dbReference type="Proteomes" id="UP000663870"/>
    </source>
</evidence>
<dbReference type="PANTHER" id="PTHR10680">
    <property type="entry name" value="PEPTIDYL-GLYCINE ALPHA-AMIDATING MONOOXYGENASE"/>
    <property type="match status" value="1"/>
</dbReference>
<dbReference type="InterPro" id="IPR011042">
    <property type="entry name" value="6-blade_b-propeller_TolB-like"/>
</dbReference>
<dbReference type="Proteomes" id="UP000663870">
    <property type="component" value="Unassembled WGS sequence"/>
</dbReference>
<accession>A0A815GX04</accession>
<dbReference type="EMBL" id="CAJNOH010000756">
    <property type="protein sequence ID" value="CAF1118298.1"/>
    <property type="molecule type" value="Genomic_DNA"/>
</dbReference>
<protein>
    <recommendedName>
        <fullName evidence="8">NHL repeat-containing protein</fullName>
    </recommendedName>
</protein>
<evidence type="ECO:0000256" key="4">
    <source>
        <dbReference type="PROSITE-ProRule" id="PRU00504"/>
    </source>
</evidence>
<keyword evidence="3" id="KW-0325">Glycoprotein</keyword>
<evidence type="ECO:0000256" key="2">
    <source>
        <dbReference type="ARBA" id="ARBA00022737"/>
    </source>
</evidence>
<dbReference type="GO" id="GO:0005576">
    <property type="term" value="C:extracellular region"/>
    <property type="evidence" value="ECO:0007669"/>
    <property type="project" value="TreeGrafter"/>
</dbReference>
<name>A0A815GX04_9BILA</name>
<feature type="repeat" description="NHL" evidence="4">
    <location>
        <begin position="31"/>
        <end position="70"/>
    </location>
</feature>
<dbReference type="EMBL" id="CAJNOL010001371">
    <property type="protein sequence ID" value="CAF1346098.1"/>
    <property type="molecule type" value="Genomic_DNA"/>
</dbReference>
<sequence length="317" mass="33742">MTTTPSIWKLTIPTYATWNETGVTVAGNMNGTSGHDLGSLNVPVGIFVDNNYTLYIADRDNHRVVKYYTNTAIGILVGGNGTIGDDLSLLSGPKGVAVDEYGNVIVADSDNYRIQSFAPNSIIATTIVSNSSAFLIGQMRDLHINVNNIIVITDSTYNRIVRFNPSGGIGTVIAGVNGTGSAADQFFSAFGNFIDTSETLYVADSDNNRVQMWSTGATYGITVAGINGSAGSSSGQLSRPLAVIVDNNGYTYIADSRNHRIVKWTTNYTGGGICVVGCTGTGGVGANQLSGPRDLKFDASGNLYWIDDCQWLQHRYT</sequence>
<dbReference type="SUPFAM" id="SSF101898">
    <property type="entry name" value="NHL repeat"/>
    <property type="match status" value="1"/>
</dbReference>
<keyword evidence="7" id="KW-1185">Reference proteome</keyword>